<dbReference type="InterPro" id="IPR017972">
    <property type="entry name" value="Cyt_P450_CS"/>
</dbReference>
<keyword evidence="2 7" id="KW-0349">Heme</keyword>
<dbReference type="InterPro" id="IPR002397">
    <property type="entry name" value="Cyt_P450_B"/>
</dbReference>
<protein>
    <submittedName>
        <fullName evidence="8">Cytochrome P450</fullName>
    </submittedName>
</protein>
<dbReference type="PROSITE" id="PS00086">
    <property type="entry name" value="CYTOCHROME_P450"/>
    <property type="match status" value="1"/>
</dbReference>
<evidence type="ECO:0000256" key="5">
    <source>
        <dbReference type="ARBA" id="ARBA00023004"/>
    </source>
</evidence>
<dbReference type="Pfam" id="PF00067">
    <property type="entry name" value="p450"/>
    <property type="match status" value="1"/>
</dbReference>
<evidence type="ECO:0000256" key="7">
    <source>
        <dbReference type="RuleBase" id="RU000461"/>
    </source>
</evidence>
<keyword evidence="5 7" id="KW-0408">Iron</keyword>
<gene>
    <name evidence="8" type="ORF">GCM10009765_54340</name>
</gene>
<dbReference type="InterPro" id="IPR001128">
    <property type="entry name" value="Cyt_P450"/>
</dbReference>
<dbReference type="SUPFAM" id="SSF48264">
    <property type="entry name" value="Cytochrome P450"/>
    <property type="match status" value="1"/>
</dbReference>
<proteinExistence type="inferred from homology"/>
<accession>A0ABN2I3H7</accession>
<comment type="similarity">
    <text evidence="1 7">Belongs to the cytochrome P450 family.</text>
</comment>
<keyword evidence="4 7" id="KW-0560">Oxidoreductase</keyword>
<dbReference type="CDD" id="cd11030">
    <property type="entry name" value="CYP105-like"/>
    <property type="match status" value="1"/>
</dbReference>
<name>A0ABN2I3H7_9ACTN</name>
<keyword evidence="9" id="KW-1185">Reference proteome</keyword>
<dbReference type="PANTHER" id="PTHR46696:SF6">
    <property type="entry name" value="P450, PUTATIVE (EUROFUNG)-RELATED"/>
    <property type="match status" value="1"/>
</dbReference>
<evidence type="ECO:0000256" key="3">
    <source>
        <dbReference type="ARBA" id="ARBA00022723"/>
    </source>
</evidence>
<evidence type="ECO:0000256" key="6">
    <source>
        <dbReference type="ARBA" id="ARBA00023033"/>
    </source>
</evidence>
<keyword evidence="6 7" id="KW-0503">Monooxygenase</keyword>
<dbReference type="EMBL" id="BAAANY010000020">
    <property type="protein sequence ID" value="GAA1698020.1"/>
    <property type="molecule type" value="Genomic_DNA"/>
</dbReference>
<evidence type="ECO:0000313" key="9">
    <source>
        <dbReference type="Proteomes" id="UP001500618"/>
    </source>
</evidence>
<evidence type="ECO:0000256" key="4">
    <source>
        <dbReference type="ARBA" id="ARBA00023002"/>
    </source>
</evidence>
<dbReference type="PRINTS" id="PR00359">
    <property type="entry name" value="BP450"/>
</dbReference>
<dbReference type="PANTHER" id="PTHR46696">
    <property type="entry name" value="P450, PUTATIVE (EUROFUNG)-RELATED"/>
    <property type="match status" value="1"/>
</dbReference>
<dbReference type="InterPro" id="IPR036396">
    <property type="entry name" value="Cyt_P450_sf"/>
</dbReference>
<organism evidence="8 9">
    <name type="scientific">Fodinicola feengrottensis</name>
    <dbReference type="NCBI Taxonomy" id="435914"/>
    <lineage>
        <taxon>Bacteria</taxon>
        <taxon>Bacillati</taxon>
        <taxon>Actinomycetota</taxon>
        <taxon>Actinomycetes</taxon>
        <taxon>Mycobacteriales</taxon>
        <taxon>Fodinicola</taxon>
    </lineage>
</organism>
<dbReference type="Gene3D" id="1.10.630.10">
    <property type="entry name" value="Cytochrome P450"/>
    <property type="match status" value="1"/>
</dbReference>
<evidence type="ECO:0000256" key="2">
    <source>
        <dbReference type="ARBA" id="ARBA00022617"/>
    </source>
</evidence>
<evidence type="ECO:0000256" key="1">
    <source>
        <dbReference type="ARBA" id="ARBA00010617"/>
    </source>
</evidence>
<comment type="caution">
    <text evidence="8">The sequence shown here is derived from an EMBL/GenBank/DDBJ whole genome shotgun (WGS) entry which is preliminary data.</text>
</comment>
<dbReference type="PRINTS" id="PR00385">
    <property type="entry name" value="P450"/>
</dbReference>
<evidence type="ECO:0000313" key="8">
    <source>
        <dbReference type="EMBL" id="GAA1698020.1"/>
    </source>
</evidence>
<dbReference type="Proteomes" id="UP001500618">
    <property type="component" value="Unassembled WGS sequence"/>
</dbReference>
<dbReference type="RefSeq" id="WP_344313240.1">
    <property type="nucleotide sequence ID" value="NZ_BAAANY010000020.1"/>
</dbReference>
<sequence>MTQPPVYMNRNHFDPVPELAVLRTEQPVSRVQLPMGAEAWLVTSYAGVREVLSDPSRFSNVMPTFLGDAPQADGPDSAGMLLGYDPPEHTRLRRMLTGAFTGRRMELLRPMVEKIVGEQLDALEQAGSPADLVEHFALPVPSLVIGELLGVPADDRADFQRRSKARTNLSITLEERTVLGNESREFMADLVARRRREPTDDLLGMMVREHGDDVTDAELIGVGDLLLIAGHETTAKMLGLGTLLLLRNPDQLARVRDDDAAVEPAIEQLLRYLSVVYAVFPRFAVADTTLAGVPIRAGEVVIGSLLSANRDSDFGADLDKFDIDRRSPGHLAFGHGVHHCLGAPLARLEMRIAYPALLRRFPGLRLGVAFEEVAFNPFSFVYGVDSLPVMLG</sequence>
<keyword evidence="3 7" id="KW-0479">Metal-binding</keyword>
<reference evidence="8 9" key="1">
    <citation type="journal article" date="2019" name="Int. J. Syst. Evol. Microbiol.">
        <title>The Global Catalogue of Microorganisms (GCM) 10K type strain sequencing project: providing services to taxonomists for standard genome sequencing and annotation.</title>
        <authorList>
            <consortium name="The Broad Institute Genomics Platform"/>
            <consortium name="The Broad Institute Genome Sequencing Center for Infectious Disease"/>
            <person name="Wu L."/>
            <person name="Ma J."/>
        </authorList>
    </citation>
    <scope>NUCLEOTIDE SEQUENCE [LARGE SCALE GENOMIC DNA]</scope>
    <source>
        <strain evidence="8 9">JCM 14718</strain>
    </source>
</reference>